<reference evidence="1" key="1">
    <citation type="journal article" date="2021" name="Proc. Natl. Acad. Sci. U.S.A.">
        <title>A Catalog of Tens of Thousands of Viruses from Human Metagenomes Reveals Hidden Associations with Chronic Diseases.</title>
        <authorList>
            <person name="Tisza M.J."/>
            <person name="Buck C.B."/>
        </authorList>
    </citation>
    <scope>NUCLEOTIDE SEQUENCE</scope>
    <source>
        <strain evidence="1">CtHip2</strain>
    </source>
</reference>
<evidence type="ECO:0000313" key="1">
    <source>
        <dbReference type="EMBL" id="DAF42734.1"/>
    </source>
</evidence>
<sequence length="129" mass="15797">MKQEHKKSYNKLLEKIQRNTYNIKKEDYQRFKELTRNYTIDSFLHFSNALFQGKEEVEVVRELWQAENTSYKRFKQLRLANFYHDLYFSLAPFYSTFMQYRVEEALQIAYHTKGSYQDKALAAFEYLDK</sequence>
<protein>
    <submittedName>
        <fullName evidence="1">Uncharacterized protein</fullName>
    </submittedName>
</protein>
<proteinExistence type="predicted"/>
<accession>A0A8S5RVD3</accession>
<organism evidence="1">
    <name type="scientific">Siphoviridae sp. ctHip2</name>
    <dbReference type="NCBI Taxonomy" id="2827830"/>
    <lineage>
        <taxon>Viruses</taxon>
        <taxon>Duplodnaviria</taxon>
        <taxon>Heunggongvirae</taxon>
        <taxon>Uroviricota</taxon>
        <taxon>Caudoviricetes</taxon>
    </lineage>
</organism>
<dbReference type="EMBL" id="BK032497">
    <property type="protein sequence ID" value="DAF42734.1"/>
    <property type="molecule type" value="Genomic_DNA"/>
</dbReference>
<name>A0A8S5RVD3_9CAUD</name>